<dbReference type="GO" id="GO:0051537">
    <property type="term" value="F:2 iron, 2 sulfur cluster binding"/>
    <property type="evidence" value="ECO:0007669"/>
    <property type="project" value="UniProtKB-KW"/>
</dbReference>
<accession>A0A511HBF5</accession>
<dbReference type="RefSeq" id="WP_167371097.1">
    <property type="nucleotide sequence ID" value="NZ_BJVY01000012.1"/>
</dbReference>
<evidence type="ECO:0000313" key="13">
    <source>
        <dbReference type="Proteomes" id="UP000321224"/>
    </source>
</evidence>
<dbReference type="PRINTS" id="PR00090">
    <property type="entry name" value="RNGDIOXGNASE"/>
</dbReference>
<dbReference type="Proteomes" id="UP000198717">
    <property type="component" value="Unassembled WGS sequence"/>
</dbReference>
<evidence type="ECO:0000313" key="12">
    <source>
        <dbReference type="Proteomes" id="UP000198717"/>
    </source>
</evidence>
<keyword evidence="3" id="KW-0479">Metal-binding</keyword>
<dbReference type="InterPro" id="IPR036922">
    <property type="entry name" value="Rieske_2Fe-2S_sf"/>
</dbReference>
<dbReference type="InterPro" id="IPR001663">
    <property type="entry name" value="Rng_hydr_dOase-A"/>
</dbReference>
<organism evidence="10 13">
    <name type="scientific">Myxococcus virescens</name>
    <dbReference type="NCBI Taxonomy" id="83456"/>
    <lineage>
        <taxon>Bacteria</taxon>
        <taxon>Pseudomonadati</taxon>
        <taxon>Myxococcota</taxon>
        <taxon>Myxococcia</taxon>
        <taxon>Myxococcales</taxon>
        <taxon>Cystobacterineae</taxon>
        <taxon>Myxococcaceae</taxon>
        <taxon>Myxococcus</taxon>
    </lineage>
</organism>
<dbReference type="PANTHER" id="PTHR43756">
    <property type="entry name" value="CHOLINE MONOOXYGENASE, CHLOROPLASTIC"/>
    <property type="match status" value="1"/>
</dbReference>
<keyword evidence="2" id="KW-0001">2Fe-2S</keyword>
<evidence type="ECO:0000256" key="3">
    <source>
        <dbReference type="ARBA" id="ARBA00022723"/>
    </source>
</evidence>
<reference evidence="10 13" key="2">
    <citation type="submission" date="2019-07" db="EMBL/GenBank/DDBJ databases">
        <title>Whole genome shotgun sequence of Myxococcus virescens NBRC 100334.</title>
        <authorList>
            <person name="Hosoyama A."/>
            <person name="Uohara A."/>
            <person name="Ohji S."/>
            <person name="Ichikawa N."/>
        </authorList>
    </citation>
    <scope>NUCLEOTIDE SEQUENCE [LARGE SCALE GENOMIC DNA]</scope>
    <source>
        <strain evidence="10 13">NBRC 100334</strain>
    </source>
</reference>
<feature type="domain" description="Rieske" evidence="9">
    <location>
        <begin position="44"/>
        <end position="127"/>
    </location>
</feature>
<dbReference type="PROSITE" id="PS51296">
    <property type="entry name" value="RIESKE"/>
    <property type="match status" value="1"/>
</dbReference>
<evidence type="ECO:0000256" key="8">
    <source>
        <dbReference type="ARBA" id="ARBA00023027"/>
    </source>
</evidence>
<evidence type="ECO:0000256" key="6">
    <source>
        <dbReference type="ARBA" id="ARBA00023004"/>
    </source>
</evidence>
<dbReference type="SUPFAM" id="SSF55961">
    <property type="entry name" value="Bet v1-like"/>
    <property type="match status" value="1"/>
</dbReference>
<dbReference type="PROSITE" id="PS00570">
    <property type="entry name" value="RING_HYDROXYL_ALPHA"/>
    <property type="match status" value="1"/>
</dbReference>
<dbReference type="Gene3D" id="2.102.10.10">
    <property type="entry name" value="Rieske [2Fe-2S] iron-sulphur domain"/>
    <property type="match status" value="1"/>
</dbReference>
<keyword evidence="7" id="KW-0411">Iron-sulfur</keyword>
<evidence type="ECO:0000256" key="7">
    <source>
        <dbReference type="ARBA" id="ARBA00023014"/>
    </source>
</evidence>
<keyword evidence="8" id="KW-0520">NAD</keyword>
<keyword evidence="4 11" id="KW-0223">Dioxygenase</keyword>
<evidence type="ECO:0000313" key="10">
    <source>
        <dbReference type="EMBL" id="GEL70886.1"/>
    </source>
</evidence>
<evidence type="ECO:0000256" key="1">
    <source>
        <dbReference type="ARBA" id="ARBA00008751"/>
    </source>
</evidence>
<evidence type="ECO:0000256" key="4">
    <source>
        <dbReference type="ARBA" id="ARBA00022964"/>
    </source>
</evidence>
<sequence>MHASVPGRYSQLVDTQKGLVRREIFVDEEVFRDELRQIFGRCWLYLAHESQVPAKGDYVNVFMGTESVLVCMGRDGKIRAFLNSCRHRGNRVCRADRGNASTFVCPYHGWSYDLAGKLVGVPGAKELYHGDLDRSQWGLAPVAQVASYKGLIFGTFDPEAPPLEEYLGDMRWGLDLLLDQGDLVAVPGTIRWSMACNWKLAADNGAGDTYHALWTHRSAVLAGHPEGDGVTNDELAIGKHRGFTMVTGYGHGYNADWLAENVDMGSPLAAWRRNPDVQRKLGPFRQNVHRANQNVFPNLFVNTGSRDLMVRNPISPTKTETWRTILVDKNADPEIQRMQIRASNRHFGPGGMFEQDDGENFEQCTSAASGAFSQAYPLHYGMGLGHGQVVNDGNSPPRIDSVMNEHAQLWMYRAWAEFMDAPSWKHLRQEHSRPEGVL</sequence>
<comment type="caution">
    <text evidence="10">The sequence shown here is derived from an EMBL/GenBank/DDBJ whole genome shotgun (WGS) entry which is preliminary data.</text>
</comment>
<keyword evidence="5" id="KW-0560">Oxidoreductase</keyword>
<evidence type="ECO:0000259" key="9">
    <source>
        <dbReference type="PROSITE" id="PS51296"/>
    </source>
</evidence>
<keyword evidence="6" id="KW-0408">Iron</keyword>
<dbReference type="EMBL" id="BJVY01000012">
    <property type="protein sequence ID" value="GEL70886.1"/>
    <property type="molecule type" value="Genomic_DNA"/>
</dbReference>
<gene>
    <name evidence="10" type="primary">hcaE</name>
    <name evidence="10" type="ORF">MVI01_26700</name>
    <name evidence="11" type="ORF">SAMN04488504_10555</name>
</gene>
<dbReference type="Pfam" id="PF00848">
    <property type="entry name" value="Ring_hydroxyl_A"/>
    <property type="match status" value="1"/>
</dbReference>
<dbReference type="PANTHER" id="PTHR43756:SF1">
    <property type="entry name" value="3-PHENYLPROPIONATE_CINNAMIC ACID DIOXYGENASE SUBUNIT ALPHA"/>
    <property type="match status" value="1"/>
</dbReference>
<dbReference type="GO" id="GO:0051213">
    <property type="term" value="F:dioxygenase activity"/>
    <property type="evidence" value="ECO:0007669"/>
    <property type="project" value="UniProtKB-KW"/>
</dbReference>
<proteinExistence type="inferred from homology"/>
<dbReference type="InterPro" id="IPR015881">
    <property type="entry name" value="ARHD_Rieske_2Fe_2S"/>
</dbReference>
<dbReference type="SUPFAM" id="SSF50022">
    <property type="entry name" value="ISP domain"/>
    <property type="match status" value="1"/>
</dbReference>
<comment type="similarity">
    <text evidence="1">Belongs to the bacterial ring-hydroxylating dioxygenase alpha subunit family.</text>
</comment>
<dbReference type="InterPro" id="IPR017941">
    <property type="entry name" value="Rieske_2Fe-2S"/>
</dbReference>
<keyword evidence="12" id="KW-1185">Reference proteome</keyword>
<dbReference type="InterPro" id="IPR015879">
    <property type="entry name" value="Ring_hydroxy_dOase_asu_C_dom"/>
</dbReference>
<dbReference type="Proteomes" id="UP000321224">
    <property type="component" value="Unassembled WGS sequence"/>
</dbReference>
<reference evidence="11 12" key="1">
    <citation type="submission" date="2016-10" db="EMBL/GenBank/DDBJ databases">
        <authorList>
            <person name="Varghese N."/>
            <person name="Submissions S."/>
        </authorList>
    </citation>
    <scope>NUCLEOTIDE SEQUENCE [LARGE SCALE GENOMIC DNA]</scope>
    <source>
        <strain evidence="11 12">DSM 2260</strain>
    </source>
</reference>
<protein>
    <submittedName>
        <fullName evidence="11">Ethylbenzene dioxygenase alpha subunit</fullName>
    </submittedName>
    <submittedName>
        <fullName evidence="10">Hydrogenase</fullName>
    </submittedName>
</protein>
<evidence type="ECO:0000256" key="5">
    <source>
        <dbReference type="ARBA" id="ARBA00023002"/>
    </source>
</evidence>
<dbReference type="Gene3D" id="3.90.380.10">
    <property type="entry name" value="Naphthalene 1,2-dioxygenase Alpha Subunit, Chain A, domain 1"/>
    <property type="match status" value="1"/>
</dbReference>
<dbReference type="Pfam" id="PF00355">
    <property type="entry name" value="Rieske"/>
    <property type="match status" value="1"/>
</dbReference>
<dbReference type="GO" id="GO:0005506">
    <property type="term" value="F:iron ion binding"/>
    <property type="evidence" value="ECO:0007669"/>
    <property type="project" value="InterPro"/>
</dbReference>
<dbReference type="AlphaFoldDB" id="A0A511HBF5"/>
<name>A0A511HBF5_9BACT</name>
<evidence type="ECO:0000313" key="11">
    <source>
        <dbReference type="EMBL" id="SDE21367.1"/>
    </source>
</evidence>
<dbReference type="EMBL" id="FNAJ01000005">
    <property type="protein sequence ID" value="SDE21367.1"/>
    <property type="molecule type" value="Genomic_DNA"/>
</dbReference>
<evidence type="ECO:0000256" key="2">
    <source>
        <dbReference type="ARBA" id="ARBA00022714"/>
    </source>
</evidence>